<reference evidence="1" key="1">
    <citation type="journal article" date="2015" name="Nature">
        <title>Complex archaea that bridge the gap between prokaryotes and eukaryotes.</title>
        <authorList>
            <person name="Spang A."/>
            <person name="Saw J.H."/>
            <person name="Jorgensen S.L."/>
            <person name="Zaremba-Niedzwiedzka K."/>
            <person name="Martijn J."/>
            <person name="Lind A.E."/>
            <person name="van Eijk R."/>
            <person name="Schleper C."/>
            <person name="Guy L."/>
            <person name="Ettema T.J."/>
        </authorList>
    </citation>
    <scope>NUCLEOTIDE SEQUENCE</scope>
</reference>
<accession>A0A0F9T0M6</accession>
<dbReference type="EMBL" id="LAZR01002068">
    <property type="protein sequence ID" value="KKN35023.1"/>
    <property type="molecule type" value="Genomic_DNA"/>
</dbReference>
<comment type="caution">
    <text evidence="1">The sequence shown here is derived from an EMBL/GenBank/DDBJ whole genome shotgun (WGS) entry which is preliminary data.</text>
</comment>
<protein>
    <submittedName>
        <fullName evidence="1">Uncharacterized protein</fullName>
    </submittedName>
</protein>
<gene>
    <name evidence="1" type="ORF">LCGC14_0787720</name>
</gene>
<dbReference type="AlphaFoldDB" id="A0A0F9T0M6"/>
<name>A0A0F9T0M6_9ZZZZ</name>
<sequence length="73" mass="8369">MKRLSDDNEAIKKLIKQTGWGLKRAESLNLVSNYKSVAREAEDRMIEQVVELLEGPMSLIKAIQKLKQSLKQK</sequence>
<organism evidence="1">
    <name type="scientific">marine sediment metagenome</name>
    <dbReference type="NCBI Taxonomy" id="412755"/>
    <lineage>
        <taxon>unclassified sequences</taxon>
        <taxon>metagenomes</taxon>
        <taxon>ecological metagenomes</taxon>
    </lineage>
</organism>
<evidence type="ECO:0000313" key="1">
    <source>
        <dbReference type="EMBL" id="KKN35023.1"/>
    </source>
</evidence>
<proteinExistence type="predicted"/>